<dbReference type="KEGG" id="cot:CORT_0A05900"/>
<feature type="coiled-coil region" evidence="1">
    <location>
        <begin position="60"/>
        <end position="87"/>
    </location>
</feature>
<feature type="compositionally biased region" description="Basic and acidic residues" evidence="2">
    <location>
        <begin position="1"/>
        <end position="16"/>
    </location>
</feature>
<keyword evidence="4" id="KW-1185">Reference proteome</keyword>
<dbReference type="OrthoDB" id="5394106at2759"/>
<dbReference type="HOGENOM" id="CLU_509956_0_0_1"/>
<dbReference type="GeneID" id="14537374"/>
<proteinExistence type="predicted"/>
<evidence type="ECO:0000256" key="2">
    <source>
        <dbReference type="SAM" id="MobiDB-lite"/>
    </source>
</evidence>
<feature type="compositionally biased region" description="Basic and acidic residues" evidence="2">
    <location>
        <begin position="270"/>
        <end position="294"/>
    </location>
</feature>
<organism evidence="3 4">
    <name type="scientific">Candida orthopsilosis (strain 90-125)</name>
    <name type="common">Yeast</name>
    <dbReference type="NCBI Taxonomy" id="1136231"/>
    <lineage>
        <taxon>Eukaryota</taxon>
        <taxon>Fungi</taxon>
        <taxon>Dikarya</taxon>
        <taxon>Ascomycota</taxon>
        <taxon>Saccharomycotina</taxon>
        <taxon>Pichiomycetes</taxon>
        <taxon>Debaryomycetaceae</taxon>
        <taxon>Candida/Lodderomyces clade</taxon>
        <taxon>Candida</taxon>
    </lineage>
</organism>
<sequence length="534" mass="60529">MARKADLGEPRGDLSRRTTIHNSVSQPLHQHSLNDDESTITTSSQLQQYINQNKVLARRNGILSSRITELEEKVTSLNDELTRLRKNDALKSALELVEKNLVNSFNVSMKQLQRIRVDNRMHLSAGEQTVASTKYKSDFIKKNEESKSSMSKESTVPKLKSKPVIAQHTPTIKNGPDVQKKSEIPEFFKKDDQFDSTSKLLTILDESDSEDMFDIRQVGVFAKEPTVIIDEDNDKDNKPDTEVVHNAVADKSNQESKNNGDDKDDFLAEFGRHESSFVEESKDKGESRYKENVESKQTTKKRSSIMPDMSDYEALLESLKFKGDSNEVHKEDDEEVQERGEDSAINARKKTDELKQRTRSSRKSKTNLDNEIQGEMVGDNTMLVTNSATEIEKEGELQISENIAEPDGKVNSRATSMKRATPTPPSRSKQRRSKRIQIKEDSPAVDQKGSELTATTEPKFFQKEGIQHAIEPEVIELDQSPDKYIEKGVTSEGRGGKRKPLSNLTTNVNKPTKKRKQTRRNEDWGLDIFDLRNA</sequence>
<feature type="region of interest" description="Disordered" evidence="2">
    <location>
        <begin position="475"/>
        <end position="522"/>
    </location>
</feature>
<evidence type="ECO:0000313" key="4">
    <source>
        <dbReference type="Proteomes" id="UP000005018"/>
    </source>
</evidence>
<name>H8WY30_CANO9</name>
<feature type="compositionally biased region" description="Basic and acidic residues" evidence="2">
    <location>
        <begin position="252"/>
        <end position="261"/>
    </location>
</feature>
<gene>
    <name evidence="3" type="ORF">CORT_0A05900</name>
</gene>
<protein>
    <submittedName>
        <fullName evidence="3">Sgo1 protein</fullName>
    </submittedName>
</protein>
<keyword evidence="1" id="KW-0175">Coiled coil</keyword>
<feature type="region of interest" description="Disordered" evidence="2">
    <location>
        <begin position="1"/>
        <end position="37"/>
    </location>
</feature>
<dbReference type="EMBL" id="HE681719">
    <property type="protein sequence ID" value="CCG20977.1"/>
    <property type="molecule type" value="Genomic_DNA"/>
</dbReference>
<dbReference type="AlphaFoldDB" id="H8WY30"/>
<dbReference type="Proteomes" id="UP000005018">
    <property type="component" value="Chromosome 1"/>
</dbReference>
<feature type="region of interest" description="Disordered" evidence="2">
    <location>
        <begin position="230"/>
        <end position="460"/>
    </location>
</feature>
<reference evidence="3 4" key="1">
    <citation type="journal article" date="2012" name="PLoS ONE">
        <title>Sequence and analysis of the genome of the pathogenic yeast Candida orthopsilosis.</title>
        <authorList>
            <person name="Riccombeni A."/>
            <person name="Vidanes G."/>
            <person name="Proux-Wera E."/>
            <person name="Wolfe K.H."/>
            <person name="Butler G."/>
        </authorList>
    </citation>
    <scope>NUCLEOTIDE SEQUENCE [LARGE SCALE GENOMIC DNA]</scope>
    <source>
        <strain evidence="3 4">Co 90-125</strain>
    </source>
</reference>
<evidence type="ECO:0000256" key="1">
    <source>
        <dbReference type="SAM" id="Coils"/>
    </source>
</evidence>
<feature type="region of interest" description="Disordered" evidence="2">
    <location>
        <begin position="142"/>
        <end position="161"/>
    </location>
</feature>
<feature type="compositionally biased region" description="Polar residues" evidence="2">
    <location>
        <begin position="20"/>
        <end position="31"/>
    </location>
</feature>
<dbReference type="RefSeq" id="XP_003866417.1">
    <property type="nucleotide sequence ID" value="XM_003866369.1"/>
</dbReference>
<feature type="compositionally biased region" description="Basic and acidic residues" evidence="2">
    <location>
        <begin position="319"/>
        <end position="342"/>
    </location>
</feature>
<evidence type="ECO:0000313" key="3">
    <source>
        <dbReference type="EMBL" id="CCG20977.1"/>
    </source>
</evidence>
<accession>H8WY30</accession>